<dbReference type="GO" id="GO:0015031">
    <property type="term" value="P:protein transport"/>
    <property type="evidence" value="ECO:0007669"/>
    <property type="project" value="UniProtKB-KW"/>
</dbReference>
<keyword evidence="5 7" id="KW-0931">ER-Golgi transport</keyword>
<feature type="region of interest" description="Disordered" evidence="8">
    <location>
        <begin position="583"/>
        <end position="602"/>
    </location>
</feature>
<dbReference type="GO" id="GO:0070973">
    <property type="term" value="P:protein localization to endoplasmic reticulum exit site"/>
    <property type="evidence" value="ECO:0007669"/>
    <property type="project" value="TreeGrafter"/>
</dbReference>
<evidence type="ECO:0000256" key="5">
    <source>
        <dbReference type="ARBA" id="ARBA00022892"/>
    </source>
</evidence>
<dbReference type="Gene3D" id="1.20.58.940">
    <property type="match status" value="1"/>
</dbReference>
<dbReference type="Pfam" id="PF12932">
    <property type="entry name" value="Sec16"/>
    <property type="match status" value="1"/>
</dbReference>
<comment type="caution">
    <text evidence="11">The sequence shown here is derived from an EMBL/GenBank/DDBJ whole genome shotgun (WGS) entry which is preliminary data.</text>
</comment>
<dbReference type="GO" id="GO:0007030">
    <property type="term" value="P:Golgi organization"/>
    <property type="evidence" value="ECO:0007669"/>
    <property type="project" value="TreeGrafter"/>
</dbReference>
<dbReference type="GO" id="GO:0012507">
    <property type="term" value="C:ER to Golgi transport vesicle membrane"/>
    <property type="evidence" value="ECO:0007669"/>
    <property type="project" value="TreeGrafter"/>
</dbReference>
<feature type="compositionally biased region" description="Basic and acidic residues" evidence="8">
    <location>
        <begin position="1461"/>
        <end position="1476"/>
    </location>
</feature>
<dbReference type="OrthoDB" id="8918678at2759"/>
<feature type="compositionally biased region" description="Basic and acidic residues" evidence="8">
    <location>
        <begin position="83"/>
        <end position="97"/>
    </location>
</feature>
<feature type="region of interest" description="Disordered" evidence="8">
    <location>
        <begin position="1448"/>
        <end position="1476"/>
    </location>
</feature>
<proteinExistence type="inferred from homology"/>
<feature type="region of interest" description="Disordered" evidence="8">
    <location>
        <begin position="83"/>
        <end position="106"/>
    </location>
</feature>
<feature type="compositionally biased region" description="Basic and acidic residues" evidence="8">
    <location>
        <begin position="1260"/>
        <end position="1269"/>
    </location>
</feature>
<gene>
    <name evidence="11" type="ORF">CANVERA_P4580</name>
</gene>
<dbReference type="EMBL" id="CANTUO010000005">
    <property type="protein sequence ID" value="CAI5760068.1"/>
    <property type="molecule type" value="Genomic_DNA"/>
</dbReference>
<feature type="region of interest" description="Disordered" evidence="8">
    <location>
        <begin position="395"/>
        <end position="415"/>
    </location>
</feature>
<protein>
    <recommendedName>
        <fullName evidence="7">Protein transport protein sec16</fullName>
    </recommendedName>
</protein>
<dbReference type="GO" id="GO:0005789">
    <property type="term" value="C:endoplasmic reticulum membrane"/>
    <property type="evidence" value="ECO:0007669"/>
    <property type="project" value="UniProtKB-SubCell"/>
</dbReference>
<organism evidence="11 12">
    <name type="scientific">Candida verbasci</name>
    <dbReference type="NCBI Taxonomy" id="1227364"/>
    <lineage>
        <taxon>Eukaryota</taxon>
        <taxon>Fungi</taxon>
        <taxon>Dikarya</taxon>
        <taxon>Ascomycota</taxon>
        <taxon>Saccharomycotina</taxon>
        <taxon>Pichiomycetes</taxon>
        <taxon>Debaryomycetaceae</taxon>
        <taxon>Candida/Lodderomyces clade</taxon>
        <taxon>Candida</taxon>
    </lineage>
</organism>
<keyword evidence="12" id="KW-1185">Reference proteome</keyword>
<feature type="compositionally biased region" description="Basic and acidic residues" evidence="8">
    <location>
        <begin position="1282"/>
        <end position="1307"/>
    </location>
</feature>
<feature type="region of interest" description="Disordered" evidence="8">
    <location>
        <begin position="445"/>
        <end position="476"/>
    </location>
</feature>
<sequence>MSNNNINDLFESNEGDGNDFFSSLNNSDHEITLDKRNADFFNSLNEGNKEETNVERDFFNSLNEGNKEETNVEPDFFNSLAIKKDNEQEKSQEKEPGQDDDDDFFNSLNNKQVEAHDQVDSNINEDLLESLKDDDILQEEHQEPVNHFDNYEENQEEIYEDHNNQEHQNTDHEQHQDYYRNYNQQNYEQHHVNDESFEQQSHEQQPYAQSDHNDYMYNHQQSQFSDYSFPLRSKDDENSSIEAVLLSENTELKQGLINSDNHNVDEDLMPSTSQPEELIPVEHEEVIEYEPLPQNSNENAGEKLETKQIDNLFPDEEDGDFLEDLKQEDKVIDKLADLNLDDDLQQEDKVTDKLADLDFDDDLLLDEEFLEEEDMPEEPIQQTKKYSYVPDVGYQQPKQTSQQQQPQQSQQPTTQNDFIKKLEESKRKNDAYDFPDELVVNKVKPAARHHQSNKYASTVNKTSLSQVPPSPRDVTPTNQPAYLNVPSPTTSNVPVPSSNLPPKKPTTTKSFFEDLPGHEIVKPKRAARTATPVKPTIGKSAMMQNKSPQISNSAPVLKSKKPPINPYQPKSGTSPIFQQHISNTGHSGIAKPPIVPNLSPQNQPINIQPITAFPPVKQQQPAPVNTRLPNVPSTTSPYVPNAGPYAPQNQSQKTHSRANSLVGNKGNNPYAPALTPVISNNQTASASPPITHAVLPPGRVRGFTNNSKNIYKAVPKITNPEEFNKRQFPIFNWTIGNGTVLVMPNKNLHPVISIDSISKYLKDSDLYLNFPGPLIKNKTKKKDIINWLENVSSKCLIEQGRTNELLLNNILLELIHKDGDVKNKEFIQKVCLLLNPNINLNTELISTSGGTTTSYKLDNSGYNTIFTLLQSGNIDKAIEYSISKGDWSIALVLAGPEKFGKIASDYARNTFPFAKSNNNKVLHIMPIILKIIAGNVDSVIQDFNNVSNESEFANENWKEIIASILATNSYKTNEFLIEFGKFLQSKSNLLGAEICFIITNSPFNQQINFMAITSGHNSMYTQIYEYLTCGNYPHLISIKLKHASTLADYGYINDSQKYIDFINSNIKSLNKNSPFITQNLLTEFQNLIIRISESGEISNDQNSWFGKSKVNLDKIWGQIDKFIIGEEGNKSKIKTNSENGVFSKFSPAVSRNASQLDLSSPSPLLKQDSKFHPVQPPLTSYNSTGTDKYSPINKVGRSPFQAQPSTFVNNFEKSMSSTSPLINKAQPYIQPNYSSSSINSAQPSHVKQPSISSVISIESEDNKEKDNFKKLLNQPDTINEFPELKETKPNIEIESEEQLKPPFKEKTTTAPPPPPLKTKPSKNPYAPNSQPKLKPKRSRYGPPETTTSHIPAPAPVPIAASPVQEKNLNIDDSFENTENTSMIDAKPLLLNFESNQLDGFPIPGSPEYTTRANSVLGAHPNIYSSRLSQSQQSALYQQYEVMDDTVRDYIPIQEEDEEEESKPKEQPKKEEPKKTIVRKESTWFKMFKKDDGKPKPIRAKLGEKVNPFYYDEKHKRWLDRTKPIEEQLKVGQTPPPPLSIKKPKSPTQTQTQPPHATSQLLPPKVSTSVSTPTTTESNTNSGPPMPLPKPKISKPKTTSNLANAGLDDLLSMSETSIPKRNKRGIRRNYVNVMEK</sequence>
<accession>A0A9W4XF38</accession>
<evidence type="ECO:0000313" key="11">
    <source>
        <dbReference type="EMBL" id="CAI5760068.1"/>
    </source>
</evidence>
<dbReference type="PANTHER" id="PTHR13402:SF6">
    <property type="entry name" value="SECRETORY 16, ISOFORM I"/>
    <property type="match status" value="1"/>
</dbReference>
<keyword evidence="4 7" id="KW-0256">Endoplasmic reticulum</keyword>
<feature type="region of interest" description="Disordered" evidence="8">
    <location>
        <begin position="1166"/>
        <end position="1189"/>
    </location>
</feature>
<feature type="compositionally biased region" description="Polar residues" evidence="8">
    <location>
        <begin position="647"/>
        <end position="667"/>
    </location>
</feature>
<evidence type="ECO:0000256" key="6">
    <source>
        <dbReference type="ARBA" id="ARBA00024687"/>
    </source>
</evidence>
<evidence type="ECO:0000256" key="8">
    <source>
        <dbReference type="SAM" id="MobiDB-lite"/>
    </source>
</evidence>
<dbReference type="Proteomes" id="UP001152885">
    <property type="component" value="Unassembled WGS sequence"/>
</dbReference>
<evidence type="ECO:0000256" key="2">
    <source>
        <dbReference type="ARBA" id="ARBA00005927"/>
    </source>
</evidence>
<comment type="subcellular location">
    <subcellularLocation>
        <location evidence="1">Endoplasmic reticulum membrane</location>
        <topology evidence="1">Peripheral membrane protein</topology>
        <orientation evidence="1">Cytoplasmic side</orientation>
    </subcellularLocation>
</comment>
<dbReference type="GO" id="GO:0006914">
    <property type="term" value="P:autophagy"/>
    <property type="evidence" value="ECO:0007669"/>
    <property type="project" value="UniProtKB-KW"/>
</dbReference>
<evidence type="ECO:0000313" key="12">
    <source>
        <dbReference type="Proteomes" id="UP001152885"/>
    </source>
</evidence>
<comment type="similarity">
    <text evidence="2 7">Belongs to the SEC16 family.</text>
</comment>
<feature type="compositionally biased region" description="Low complexity" evidence="8">
    <location>
        <begin position="1545"/>
        <end position="1554"/>
    </location>
</feature>
<feature type="domain" description="Sec16 central conserved" evidence="10">
    <location>
        <begin position="751"/>
        <end position="795"/>
    </location>
</feature>
<evidence type="ECO:0000256" key="1">
    <source>
        <dbReference type="ARBA" id="ARBA00004397"/>
    </source>
</evidence>
<evidence type="ECO:0000259" key="9">
    <source>
        <dbReference type="Pfam" id="PF12931"/>
    </source>
</evidence>
<dbReference type="CDD" id="cd09233">
    <property type="entry name" value="ACE1-Sec16-like"/>
    <property type="match status" value="1"/>
</dbReference>
<keyword evidence="3 7" id="KW-0813">Transport</keyword>
<dbReference type="GO" id="GO:0016192">
    <property type="term" value="P:vesicle-mediated transport"/>
    <property type="evidence" value="ECO:0007669"/>
    <property type="project" value="UniProtKB-KW"/>
</dbReference>
<evidence type="ECO:0000256" key="3">
    <source>
        <dbReference type="ARBA" id="ARBA00022448"/>
    </source>
</evidence>
<dbReference type="Pfam" id="PF12931">
    <property type="entry name" value="TPR_Sec16"/>
    <property type="match status" value="1"/>
</dbReference>
<feature type="compositionally biased region" description="Low complexity" evidence="8">
    <location>
        <begin position="1562"/>
        <end position="1582"/>
    </location>
</feature>
<dbReference type="InterPro" id="IPR024298">
    <property type="entry name" value="Sec16_Sec23-bd"/>
</dbReference>
<name>A0A9W4XF38_9ASCO</name>
<dbReference type="GO" id="GO:0070971">
    <property type="term" value="C:endoplasmic reticulum exit site"/>
    <property type="evidence" value="ECO:0007669"/>
    <property type="project" value="TreeGrafter"/>
</dbReference>
<keyword evidence="7" id="KW-0072">Autophagy</keyword>
<keyword evidence="7" id="KW-0653">Protein transport</keyword>
<feature type="region of interest" description="Disordered" evidence="8">
    <location>
        <begin position="641"/>
        <end position="668"/>
    </location>
</feature>
<evidence type="ECO:0000259" key="10">
    <source>
        <dbReference type="Pfam" id="PF12932"/>
    </source>
</evidence>
<dbReference type="PANTHER" id="PTHR13402">
    <property type="entry name" value="RGPR-RELATED"/>
    <property type="match status" value="1"/>
</dbReference>
<comment type="function">
    <text evidence="6 7">Involved in the initiation of assembly of the COPII coat required for the formation of transport vesicles from the endoplasmic reticulum (ER) and the selection of cargo molecules. Also involved in autophagy.</text>
</comment>
<feature type="region of interest" description="Disordered" evidence="8">
    <location>
        <begin position="1259"/>
        <end position="1357"/>
    </location>
</feature>
<keyword evidence="7" id="KW-0472">Membrane</keyword>
<feature type="compositionally biased region" description="Polar residues" evidence="8">
    <location>
        <begin position="1177"/>
        <end position="1187"/>
    </location>
</feature>
<evidence type="ECO:0000256" key="7">
    <source>
        <dbReference type="RuleBase" id="RU364101"/>
    </source>
</evidence>
<reference evidence="11" key="1">
    <citation type="submission" date="2022-12" db="EMBL/GenBank/DDBJ databases">
        <authorList>
            <person name="Brejova B."/>
        </authorList>
    </citation>
    <scope>NUCLEOTIDE SEQUENCE</scope>
</reference>
<feature type="compositionally biased region" description="Polar residues" evidence="8">
    <location>
        <begin position="453"/>
        <end position="467"/>
    </location>
</feature>
<dbReference type="InterPro" id="IPR024340">
    <property type="entry name" value="Sec16_CCD"/>
</dbReference>
<feature type="domain" description="Sec16 Sec23-binding" evidence="9">
    <location>
        <begin position="865"/>
        <end position="1126"/>
    </location>
</feature>
<feature type="region of interest" description="Disordered" evidence="8">
    <location>
        <begin position="1522"/>
        <end position="1600"/>
    </location>
</feature>
<evidence type="ECO:0000256" key="4">
    <source>
        <dbReference type="ARBA" id="ARBA00022824"/>
    </source>
</evidence>